<dbReference type="AlphaFoldDB" id="A0A0W0EVI9"/>
<proteinExistence type="predicted"/>
<accession>A0A0W0EVI9</accession>
<protein>
    <recommendedName>
        <fullName evidence="3">F-box domain-containing protein</fullName>
    </recommendedName>
</protein>
<name>A0A0W0EVI9_MONRR</name>
<evidence type="ECO:0008006" key="3">
    <source>
        <dbReference type="Google" id="ProtNLM"/>
    </source>
</evidence>
<comment type="caution">
    <text evidence="1">The sequence shown here is derived from an EMBL/GenBank/DDBJ whole genome shotgun (WGS) entry which is preliminary data.</text>
</comment>
<reference evidence="1 2" key="1">
    <citation type="submission" date="2015-12" db="EMBL/GenBank/DDBJ databases">
        <title>Draft genome sequence of Moniliophthora roreri, the causal agent of frosty pod rot of cacao.</title>
        <authorList>
            <person name="Aime M.C."/>
            <person name="Diaz-Valderrama J.R."/>
            <person name="Kijpornyongpan T."/>
            <person name="Phillips-Mora W."/>
        </authorList>
    </citation>
    <scope>NUCLEOTIDE SEQUENCE [LARGE SCALE GENOMIC DNA]</scope>
    <source>
        <strain evidence="1 2">MCA 2952</strain>
    </source>
</reference>
<gene>
    <name evidence="1" type="ORF">WG66_19344</name>
</gene>
<dbReference type="EMBL" id="LATX01002504">
    <property type="protein sequence ID" value="KTB28079.1"/>
    <property type="molecule type" value="Genomic_DNA"/>
</dbReference>
<evidence type="ECO:0000313" key="1">
    <source>
        <dbReference type="EMBL" id="KTB28079.1"/>
    </source>
</evidence>
<sequence>MARTVLCNNCHHTFSTQEPYPRPADGITLSDAEVALQLTIIDKEQAEVDRHNLEIARLWDVIGKLETERDKLLMRISERRNLVSAIRRIPVELWDTIFHHAVASWPHDPHPPSDYSLYVHFNHGQWKSDGSHTVSRPGDILAPPLILSQVCFHWRKLAHSMPRLWSSISVDIYGLRADICPLLKVFFNNSVGHPLRVEIKDSGWQATNSPSPQLEPTINAGYDPKKAGLDAFLSLMREMHRCTELRLDTHRDVVAGLQPRDQPYPTFPILRSFTTMVAAYGELPELQWLWSAVRQAPQLRHAETFYHHHIPPIPFERLTSLKIQTSISFGPLVALLPTCNSLETLEVLNFCPASVQNQQEAAPPIVMASLRSLTVTVHNAEDLQLLFSPLTLPSLATLRISCFGFESQVTGSLHERPWQCIHDTLRRSECSLNCLSLNIYARAFVDTSQILCRIFEHSLKLTTFKLILRESHNQPLEGVQPCLAELLSKLSIQDLQSCTSQCLVPELRNFHLVVYQNRDSLAKTRIGEDMLSFAESRSKQRLAMLGATTVSPLAKLGMRIYKTPRCIEGENEGTLPRLEKKDLLQRVEQLTVGGMTISIDEVQN</sequence>
<organism evidence="1 2">
    <name type="scientific">Moniliophthora roreri</name>
    <name type="common">Frosty pod rot fungus</name>
    <name type="synonym">Monilia roreri</name>
    <dbReference type="NCBI Taxonomy" id="221103"/>
    <lineage>
        <taxon>Eukaryota</taxon>
        <taxon>Fungi</taxon>
        <taxon>Dikarya</taxon>
        <taxon>Basidiomycota</taxon>
        <taxon>Agaricomycotina</taxon>
        <taxon>Agaricomycetes</taxon>
        <taxon>Agaricomycetidae</taxon>
        <taxon>Agaricales</taxon>
        <taxon>Marasmiineae</taxon>
        <taxon>Marasmiaceae</taxon>
        <taxon>Moniliophthora</taxon>
    </lineage>
</organism>
<dbReference type="Proteomes" id="UP000054988">
    <property type="component" value="Unassembled WGS sequence"/>
</dbReference>
<evidence type="ECO:0000313" key="2">
    <source>
        <dbReference type="Proteomes" id="UP000054988"/>
    </source>
</evidence>